<proteinExistence type="predicted"/>
<sequence length="64" mass="7018">MLCEGKRGEAPAPRVGSPIASLAQSAKPKASFANTLVERRQDFVFCAFRANCLQNRAAVLIRKR</sequence>
<reference evidence="1 2" key="1">
    <citation type="journal article" date="2012" name="J. Bacteriol.">
        <title>Genome Sequence of Nitratireductor indicus Type Strain C115.</title>
        <authorList>
            <person name="Lai Q."/>
            <person name="Li G."/>
            <person name="Yu Z."/>
            <person name="Shao Z."/>
        </authorList>
    </citation>
    <scope>NUCLEOTIDE SEQUENCE [LARGE SCALE GENOMIC DNA]</scope>
    <source>
        <strain evidence="1 2">C115</strain>
    </source>
</reference>
<keyword evidence="2" id="KW-1185">Reference proteome</keyword>
<dbReference type="Proteomes" id="UP000007374">
    <property type="component" value="Unassembled WGS sequence"/>
</dbReference>
<accession>K2NNW4</accession>
<evidence type="ECO:0000313" key="1">
    <source>
        <dbReference type="EMBL" id="EKF41070.1"/>
    </source>
</evidence>
<comment type="caution">
    <text evidence="1">The sequence shown here is derived from an EMBL/GenBank/DDBJ whole genome shotgun (WGS) entry which is preliminary data.</text>
</comment>
<organism evidence="1 2">
    <name type="scientific">Nitratireductor indicus C115</name>
    <dbReference type="NCBI Taxonomy" id="1231190"/>
    <lineage>
        <taxon>Bacteria</taxon>
        <taxon>Pseudomonadati</taxon>
        <taxon>Pseudomonadota</taxon>
        <taxon>Alphaproteobacteria</taxon>
        <taxon>Hyphomicrobiales</taxon>
        <taxon>Phyllobacteriaceae</taxon>
        <taxon>Nitratireductor</taxon>
    </lineage>
</organism>
<dbReference type="AlphaFoldDB" id="K2NNW4"/>
<dbReference type="EMBL" id="AMSI01000013">
    <property type="protein sequence ID" value="EKF41070.1"/>
    <property type="molecule type" value="Genomic_DNA"/>
</dbReference>
<name>K2NNW4_9HYPH</name>
<evidence type="ECO:0000313" key="2">
    <source>
        <dbReference type="Proteomes" id="UP000007374"/>
    </source>
</evidence>
<gene>
    <name evidence="1" type="ORF">NA8A_17915</name>
</gene>
<protein>
    <submittedName>
        <fullName evidence="1">Uncharacterized protein</fullName>
    </submittedName>
</protein>